<proteinExistence type="predicted"/>
<evidence type="ECO:0000256" key="1">
    <source>
        <dbReference type="ARBA" id="ARBA00022801"/>
    </source>
</evidence>
<evidence type="ECO:0000313" key="4">
    <source>
        <dbReference type="EMBL" id="AKG34776.1"/>
    </source>
</evidence>
<feature type="active site" description="Proton donor/acceptor" evidence="2">
    <location>
        <position position="113"/>
    </location>
</feature>
<dbReference type="PATRIC" id="fig|1333534.5.peg.2082"/>
<dbReference type="CDD" id="cd05829">
    <property type="entry name" value="Sortase_F"/>
    <property type="match status" value="1"/>
</dbReference>
<evidence type="ECO:0000313" key="5">
    <source>
        <dbReference type="Proteomes" id="UP000034189"/>
    </source>
</evidence>
<dbReference type="InterPro" id="IPR042001">
    <property type="entry name" value="Sortase_F"/>
</dbReference>
<protein>
    <submittedName>
        <fullName evidence="4">Peptidase C60 sortase A and B</fullName>
    </submittedName>
</protein>
<dbReference type="PROSITE" id="PS51257">
    <property type="entry name" value="PROKAR_LIPOPROTEIN"/>
    <property type="match status" value="1"/>
</dbReference>
<reference evidence="4 5" key="1">
    <citation type="submission" date="2015-03" db="EMBL/GenBank/DDBJ databases">
        <authorList>
            <person name="Abdul Halim M."/>
        </authorList>
    </citation>
    <scope>NUCLEOTIDE SEQUENCE [LARGE SCALE GENOMIC DNA]</scope>
    <source>
        <strain evidence="4 5">ATCC 35681</strain>
    </source>
</reference>
<dbReference type="Proteomes" id="UP000034189">
    <property type="component" value="Chromosome"/>
</dbReference>
<feature type="active site" description="Acyl-thioester intermediate" evidence="2">
    <location>
        <position position="179"/>
    </location>
</feature>
<feature type="chain" id="PRO_5002514386" evidence="3">
    <location>
        <begin position="25"/>
        <end position="202"/>
    </location>
</feature>
<keyword evidence="3" id="KW-0732">Signal</keyword>
<dbReference type="GO" id="GO:0016787">
    <property type="term" value="F:hydrolase activity"/>
    <property type="evidence" value="ECO:0007669"/>
    <property type="project" value="UniProtKB-KW"/>
</dbReference>
<keyword evidence="1" id="KW-0378">Hydrolase</keyword>
<name>A0A0F7CHU2_PAEDU</name>
<dbReference type="SUPFAM" id="SSF63817">
    <property type="entry name" value="Sortase"/>
    <property type="match status" value="1"/>
</dbReference>
<dbReference type="RefSeq" id="WP_025695391.1">
    <property type="nucleotide sequence ID" value="NZ_ASQQ01000298.1"/>
</dbReference>
<dbReference type="InterPro" id="IPR023365">
    <property type="entry name" value="Sortase_dom-sf"/>
</dbReference>
<reference evidence="4 5" key="2">
    <citation type="journal article" date="2016" name="Genome Announc.">
        <title>Genome Sequence of a Gram-Positive Diazotroph, Paenibacillus durus Type Strain ATCC 35681.</title>
        <authorList>
            <person name="Halim M.A."/>
            <person name="Rahman A.Y."/>
            <person name="Sim K.S."/>
            <person name="Yam H.C."/>
            <person name="Rahim A.A."/>
            <person name="Ghazali A.H."/>
            <person name="Najimudin N."/>
        </authorList>
    </citation>
    <scope>NUCLEOTIDE SEQUENCE [LARGE SCALE GENOMIC DNA]</scope>
    <source>
        <strain evidence="4 5">ATCC 35681</strain>
    </source>
</reference>
<dbReference type="Gene3D" id="2.40.260.10">
    <property type="entry name" value="Sortase"/>
    <property type="match status" value="1"/>
</dbReference>
<organism evidence="4 5">
    <name type="scientific">Paenibacillus durus ATCC 35681</name>
    <dbReference type="NCBI Taxonomy" id="1333534"/>
    <lineage>
        <taxon>Bacteria</taxon>
        <taxon>Bacillati</taxon>
        <taxon>Bacillota</taxon>
        <taxon>Bacilli</taxon>
        <taxon>Bacillales</taxon>
        <taxon>Paenibacillaceae</taxon>
        <taxon>Paenibacillus</taxon>
    </lineage>
</organism>
<feature type="signal peptide" evidence="3">
    <location>
        <begin position="1"/>
        <end position="24"/>
    </location>
</feature>
<evidence type="ECO:0000256" key="3">
    <source>
        <dbReference type="SAM" id="SignalP"/>
    </source>
</evidence>
<evidence type="ECO:0000256" key="2">
    <source>
        <dbReference type="PIRSR" id="PIRSR605754-1"/>
    </source>
</evidence>
<dbReference type="InterPro" id="IPR005754">
    <property type="entry name" value="Sortase"/>
</dbReference>
<dbReference type="AlphaFoldDB" id="A0A0F7CHU2"/>
<sequence length="202" mass="22297">MKRIKTSTLLLLVLVLLLTSGCQRTETIETKSDRPAPSSKIISSKTETKLEKKPIAIIPNRLWIPSIGLMAPVKPVGLLKNGQLEVPKSSEVAGVFIEGVLPGQPGNAIIAGHVDNYKGPAIFYPLKKLKPEDPVLLSDEVGNYLVFRVVAVESYPTAKAPLEKIFGDTNQSQLNLITCTGKYNRKKKEHEKRLVVYTRLIK</sequence>
<dbReference type="EMBL" id="CP011114">
    <property type="protein sequence ID" value="AKG34776.1"/>
    <property type="molecule type" value="Genomic_DNA"/>
</dbReference>
<dbReference type="OrthoDB" id="525039at2"/>
<accession>A0A0F7CHU2</accession>
<dbReference type="Pfam" id="PF04203">
    <property type="entry name" value="Sortase"/>
    <property type="match status" value="1"/>
</dbReference>
<dbReference type="HOGENOM" id="CLU_062592_1_1_9"/>
<gene>
    <name evidence="4" type="ORF">VK70_09500</name>
</gene>